<keyword evidence="6" id="KW-0391">Immunity</keyword>
<evidence type="ECO:0000256" key="7">
    <source>
        <dbReference type="ARBA" id="ARBA00023022"/>
    </source>
</evidence>
<dbReference type="Pfam" id="PF03769">
    <property type="entry name" value="Attacin_C"/>
    <property type="match status" value="1"/>
</dbReference>
<evidence type="ECO:0000256" key="4">
    <source>
        <dbReference type="ARBA" id="ARBA00022529"/>
    </source>
</evidence>
<evidence type="ECO:0000256" key="6">
    <source>
        <dbReference type="ARBA" id="ARBA00022859"/>
    </source>
</evidence>
<keyword evidence="3" id="KW-0964">Secreted</keyword>
<keyword evidence="10" id="KW-1185">Reference proteome</keyword>
<dbReference type="GO" id="GO:0042742">
    <property type="term" value="P:defense response to bacterium"/>
    <property type="evidence" value="ECO:0007669"/>
    <property type="project" value="UniProtKB-KW"/>
</dbReference>
<organism evidence="9 10">
    <name type="scientific">Arctia plantaginis</name>
    <name type="common">Wood tiger moth</name>
    <name type="synonym">Phalaena plantaginis</name>
    <dbReference type="NCBI Taxonomy" id="874455"/>
    <lineage>
        <taxon>Eukaryota</taxon>
        <taxon>Metazoa</taxon>
        <taxon>Ecdysozoa</taxon>
        <taxon>Arthropoda</taxon>
        <taxon>Hexapoda</taxon>
        <taxon>Insecta</taxon>
        <taxon>Pterygota</taxon>
        <taxon>Neoptera</taxon>
        <taxon>Endopterygota</taxon>
        <taxon>Lepidoptera</taxon>
        <taxon>Glossata</taxon>
        <taxon>Ditrysia</taxon>
        <taxon>Noctuoidea</taxon>
        <taxon>Erebidae</taxon>
        <taxon>Arctiinae</taxon>
        <taxon>Arctia</taxon>
    </lineage>
</organism>
<evidence type="ECO:0000256" key="3">
    <source>
        <dbReference type="ARBA" id="ARBA00022525"/>
    </source>
</evidence>
<evidence type="ECO:0000256" key="2">
    <source>
        <dbReference type="ARBA" id="ARBA00007550"/>
    </source>
</evidence>
<feature type="domain" description="Attacin C-terminal" evidence="8">
    <location>
        <begin position="10"/>
        <end position="63"/>
    </location>
</feature>
<keyword evidence="4" id="KW-0929">Antimicrobial</keyword>
<protein>
    <recommendedName>
        <fullName evidence="8">Attacin C-terminal domain-containing protein</fullName>
    </recommendedName>
</protein>
<gene>
    <name evidence="9" type="ORF">APLA_LOCUS450</name>
</gene>
<evidence type="ECO:0000256" key="5">
    <source>
        <dbReference type="ARBA" id="ARBA00022588"/>
    </source>
</evidence>
<dbReference type="AlphaFoldDB" id="A0A8S0YQM0"/>
<proteinExistence type="inferred from homology"/>
<name>A0A8S0YQM0_ARCPL</name>
<dbReference type="OrthoDB" id="7441167at2759"/>
<dbReference type="Proteomes" id="UP000494106">
    <property type="component" value="Unassembled WGS sequence"/>
</dbReference>
<evidence type="ECO:0000313" key="10">
    <source>
        <dbReference type="Proteomes" id="UP000494106"/>
    </source>
</evidence>
<comment type="similarity">
    <text evidence="2">Belongs to the attacin/sarcotoxin-2 family.</text>
</comment>
<dbReference type="GO" id="GO:0005576">
    <property type="term" value="C:extracellular region"/>
    <property type="evidence" value="ECO:0007669"/>
    <property type="project" value="UniProtKB-SubCell"/>
</dbReference>
<evidence type="ECO:0000313" key="9">
    <source>
        <dbReference type="EMBL" id="CAB3220962.1"/>
    </source>
</evidence>
<sequence length="98" mass="10490">MVTVMKETIPGFGSKLNGAGHATLFNNDKHNIGANAFISKNMPNIPNVTNINTVGGGLDYTYNPTSTVNFSAGFKKFDSPLVSSGWQPNFGLTFGRSF</sequence>
<evidence type="ECO:0000256" key="1">
    <source>
        <dbReference type="ARBA" id="ARBA00004613"/>
    </source>
</evidence>
<dbReference type="GO" id="GO:0045087">
    <property type="term" value="P:innate immune response"/>
    <property type="evidence" value="ECO:0007669"/>
    <property type="project" value="UniProtKB-KW"/>
</dbReference>
<keyword evidence="5" id="KW-0399">Innate immunity</keyword>
<evidence type="ECO:0000259" key="8">
    <source>
        <dbReference type="Pfam" id="PF03769"/>
    </source>
</evidence>
<dbReference type="InterPro" id="IPR005521">
    <property type="entry name" value="Attacin_C"/>
</dbReference>
<comment type="subcellular location">
    <subcellularLocation>
        <location evidence="1">Secreted</location>
    </subcellularLocation>
</comment>
<accession>A0A8S0YQM0</accession>
<comment type="caution">
    <text evidence="9">The sequence shown here is derived from an EMBL/GenBank/DDBJ whole genome shotgun (WGS) entry which is preliminary data.</text>
</comment>
<keyword evidence="7" id="KW-0044">Antibiotic</keyword>
<dbReference type="EMBL" id="CADEBC010000059">
    <property type="protein sequence ID" value="CAB3220962.1"/>
    <property type="molecule type" value="Genomic_DNA"/>
</dbReference>
<reference evidence="9 10" key="1">
    <citation type="submission" date="2020-04" db="EMBL/GenBank/DDBJ databases">
        <authorList>
            <person name="Wallbank WR R."/>
            <person name="Pardo Diaz C."/>
            <person name="Kozak K."/>
            <person name="Martin S."/>
            <person name="Jiggins C."/>
            <person name="Moest M."/>
            <person name="Warren A I."/>
            <person name="Byers J.R.P. K."/>
            <person name="Montejo-Kovacevich G."/>
            <person name="Yen C E."/>
        </authorList>
    </citation>
    <scope>NUCLEOTIDE SEQUENCE [LARGE SCALE GENOMIC DNA]</scope>
</reference>